<dbReference type="InterPro" id="IPR002048">
    <property type="entry name" value="EF_hand_dom"/>
</dbReference>
<dbReference type="EMBL" id="JAFBXF010000003">
    <property type="protein sequence ID" value="MBM2416494.1"/>
    <property type="molecule type" value="Genomic_DNA"/>
</dbReference>
<dbReference type="Pfam" id="PF13202">
    <property type="entry name" value="EF-hand_5"/>
    <property type="match status" value="2"/>
</dbReference>
<dbReference type="Proteomes" id="UP000809440">
    <property type="component" value="Unassembled WGS sequence"/>
</dbReference>
<dbReference type="PROSITE" id="PS50222">
    <property type="entry name" value="EF_HAND_2"/>
    <property type="match status" value="1"/>
</dbReference>
<sequence length="85" mass="8939">MTLTLTLTRLIAASLITLPVVAMAADYMAADANQDGMLSYEEVQAILPEVTTDTFMAVDADGDGLINADELAMAQTEGLMPEADS</sequence>
<evidence type="ECO:0000259" key="2">
    <source>
        <dbReference type="PROSITE" id="PS50222"/>
    </source>
</evidence>
<evidence type="ECO:0000313" key="4">
    <source>
        <dbReference type="EMBL" id="MBM2416494.1"/>
    </source>
</evidence>
<dbReference type="RefSeq" id="WP_085629917.1">
    <property type="nucleotide sequence ID" value="NZ_JAFBWU010000003.1"/>
</dbReference>
<keyword evidence="6" id="KW-1185">Reference proteome</keyword>
<dbReference type="GO" id="GO:0005509">
    <property type="term" value="F:calcium ion binding"/>
    <property type="evidence" value="ECO:0007669"/>
    <property type="project" value="InterPro"/>
</dbReference>
<dbReference type="InterPro" id="IPR018247">
    <property type="entry name" value="EF_Hand_1_Ca_BS"/>
</dbReference>
<evidence type="ECO:0000256" key="1">
    <source>
        <dbReference type="SAM" id="SignalP"/>
    </source>
</evidence>
<dbReference type="OrthoDB" id="5470953at2"/>
<accession>A0A9Q2NY33</accession>
<proteinExistence type="predicted"/>
<keyword evidence="1" id="KW-0732">Signal</keyword>
<feature type="domain" description="EF-hand" evidence="2">
    <location>
        <begin position="46"/>
        <end position="81"/>
    </location>
</feature>
<dbReference type="PROSITE" id="PS00018">
    <property type="entry name" value="EF_HAND_1"/>
    <property type="match status" value="1"/>
</dbReference>
<comment type="caution">
    <text evidence="3">The sequence shown here is derived from an EMBL/GenBank/DDBJ whole genome shotgun (WGS) entry which is preliminary data.</text>
</comment>
<dbReference type="Gene3D" id="1.10.238.10">
    <property type="entry name" value="EF-hand"/>
    <property type="match status" value="1"/>
</dbReference>
<dbReference type="Proteomes" id="UP000755667">
    <property type="component" value="Unassembled WGS sequence"/>
</dbReference>
<dbReference type="GeneID" id="62641368"/>
<evidence type="ECO:0000313" key="3">
    <source>
        <dbReference type="EMBL" id="MBM2411826.1"/>
    </source>
</evidence>
<dbReference type="SUPFAM" id="SSF47473">
    <property type="entry name" value="EF-hand"/>
    <property type="match status" value="1"/>
</dbReference>
<name>A0A9Q2NY33_9RHOB</name>
<evidence type="ECO:0000313" key="5">
    <source>
        <dbReference type="Proteomes" id="UP000755667"/>
    </source>
</evidence>
<protein>
    <recommendedName>
        <fullName evidence="2">EF-hand domain-containing protein</fullName>
    </recommendedName>
</protein>
<feature type="chain" id="PRO_5040188686" description="EF-hand domain-containing protein" evidence="1">
    <location>
        <begin position="25"/>
        <end position="85"/>
    </location>
</feature>
<dbReference type="AlphaFoldDB" id="A0A9Q2NY33"/>
<gene>
    <name evidence="3" type="ORF">JQX41_05905</name>
    <name evidence="4" type="ORF">JQX48_05910</name>
</gene>
<dbReference type="InterPro" id="IPR011992">
    <property type="entry name" value="EF-hand-dom_pair"/>
</dbReference>
<organism evidence="3 5">
    <name type="scientific">Marivita cryptomonadis</name>
    <dbReference type="NCBI Taxonomy" id="505252"/>
    <lineage>
        <taxon>Bacteria</taxon>
        <taxon>Pseudomonadati</taxon>
        <taxon>Pseudomonadota</taxon>
        <taxon>Alphaproteobacteria</taxon>
        <taxon>Rhodobacterales</taxon>
        <taxon>Roseobacteraceae</taxon>
        <taxon>Marivita</taxon>
    </lineage>
</organism>
<reference evidence="3 6" key="1">
    <citation type="submission" date="2021-01" db="EMBL/GenBank/DDBJ databases">
        <title>Diatom-associated Roseobacters Show Island Model of Population Structure.</title>
        <authorList>
            <person name="Qu L."/>
            <person name="Feng X."/>
            <person name="Chen Y."/>
            <person name="Li L."/>
            <person name="Wang X."/>
            <person name="Hu Z."/>
            <person name="Wang H."/>
            <person name="Luo H."/>
        </authorList>
    </citation>
    <scope>NUCLEOTIDE SEQUENCE</scope>
    <source>
        <strain evidence="4 6">CC28-63</strain>
        <strain evidence="3">CC28-69</strain>
    </source>
</reference>
<dbReference type="EMBL" id="JAFBXE010000003">
    <property type="protein sequence ID" value="MBM2411826.1"/>
    <property type="molecule type" value="Genomic_DNA"/>
</dbReference>
<feature type="signal peptide" evidence="1">
    <location>
        <begin position="1"/>
        <end position="24"/>
    </location>
</feature>
<evidence type="ECO:0000313" key="6">
    <source>
        <dbReference type="Proteomes" id="UP000809440"/>
    </source>
</evidence>